<feature type="compositionally biased region" description="Gly residues" evidence="1">
    <location>
        <begin position="1"/>
        <end position="33"/>
    </location>
</feature>
<dbReference type="EMBL" id="CP040819">
    <property type="protein sequence ID" value="QDL94259.1"/>
    <property type="molecule type" value="Genomic_DNA"/>
</dbReference>
<keyword evidence="3" id="KW-1185">Reference proteome</keyword>
<accession>A0A5B8G482</accession>
<dbReference type="Proteomes" id="UP000305888">
    <property type="component" value="Plasmid pD4M1A"/>
</dbReference>
<name>A0A5B8G482_9RHOB</name>
<reference evidence="2 3" key="1">
    <citation type="submission" date="2019-06" db="EMBL/GenBank/DDBJ databases">
        <title>Genome sequence of Rhodobacteraceae bacterium D4M1.</title>
        <authorList>
            <person name="Cao J."/>
        </authorList>
    </citation>
    <scope>NUCLEOTIDE SEQUENCE [LARGE SCALE GENOMIC DNA]</scope>
    <source>
        <strain evidence="2 3">D4M1</strain>
        <plasmid evidence="3">pd4m1a</plasmid>
    </source>
</reference>
<organism evidence="2 3">
    <name type="scientific">Paroceanicella profunda</name>
    <dbReference type="NCBI Taxonomy" id="2579971"/>
    <lineage>
        <taxon>Bacteria</taxon>
        <taxon>Pseudomonadati</taxon>
        <taxon>Pseudomonadota</taxon>
        <taxon>Alphaproteobacteria</taxon>
        <taxon>Rhodobacterales</taxon>
        <taxon>Paracoccaceae</taxon>
        <taxon>Paroceanicella</taxon>
    </lineage>
</organism>
<gene>
    <name evidence="2" type="ORF">FDP22_20710</name>
</gene>
<evidence type="ECO:0000256" key="1">
    <source>
        <dbReference type="SAM" id="MobiDB-lite"/>
    </source>
</evidence>
<evidence type="ECO:0000313" key="2">
    <source>
        <dbReference type="EMBL" id="QDL94259.1"/>
    </source>
</evidence>
<geneLocation type="plasmid" evidence="3">
    <name>pd4m1a</name>
</geneLocation>
<proteinExistence type="predicted"/>
<dbReference type="AlphaFoldDB" id="A0A5B8G482"/>
<keyword evidence="2" id="KW-0614">Plasmid</keyword>
<dbReference type="KEGG" id="ppru:FDP22_20710"/>
<feature type="region of interest" description="Disordered" evidence="1">
    <location>
        <begin position="1"/>
        <end position="67"/>
    </location>
</feature>
<evidence type="ECO:0000313" key="3">
    <source>
        <dbReference type="Proteomes" id="UP000305888"/>
    </source>
</evidence>
<sequence length="67" mass="6572">MGLEPAGGGDGGGLRRPGAGGGSRHQLGGGPAGEAGERRLRATASLRGHHRPAAGGELAQRALRCHA</sequence>
<protein>
    <submittedName>
        <fullName evidence="2">Uncharacterized protein</fullName>
    </submittedName>
</protein>